<name>A0A0G0Z8S8_UNCC2</name>
<accession>A0A0G0Z8S8</accession>
<gene>
    <name evidence="1" type="ORF">UU65_C0002G0251</name>
</gene>
<dbReference type="AlphaFoldDB" id="A0A0G0Z8S8"/>
<sequence length="35" mass="3914">MEKIEGDALNVIGLQLGALVNDLKEFGIDIWDLRN</sequence>
<dbReference type="Proteomes" id="UP000033869">
    <property type="component" value="Unassembled WGS sequence"/>
</dbReference>
<reference evidence="1 2" key="1">
    <citation type="journal article" date="2015" name="Nature">
        <title>rRNA introns, odd ribosomes, and small enigmatic genomes across a large radiation of phyla.</title>
        <authorList>
            <person name="Brown C.T."/>
            <person name="Hug L.A."/>
            <person name="Thomas B.C."/>
            <person name="Sharon I."/>
            <person name="Castelle C.J."/>
            <person name="Singh A."/>
            <person name="Wilkins M.J."/>
            <person name="Williams K.H."/>
            <person name="Banfield J.F."/>
        </authorList>
    </citation>
    <scope>NUCLEOTIDE SEQUENCE [LARGE SCALE GENOMIC DNA]</scope>
</reference>
<proteinExistence type="predicted"/>
<organism evidence="1 2">
    <name type="scientific">candidate division CPR2 bacterium GW2011_GWC1_41_48</name>
    <dbReference type="NCBI Taxonomy" id="1618344"/>
    <lineage>
        <taxon>Bacteria</taxon>
        <taxon>Bacteria division CPR2</taxon>
    </lineage>
</organism>
<comment type="caution">
    <text evidence="1">The sequence shown here is derived from an EMBL/GenBank/DDBJ whole genome shotgun (WGS) entry which is preliminary data.</text>
</comment>
<protein>
    <submittedName>
        <fullName evidence="1">Uncharacterized protein</fullName>
    </submittedName>
</protein>
<dbReference type="EMBL" id="LCBL01000002">
    <property type="protein sequence ID" value="KKS09473.1"/>
    <property type="molecule type" value="Genomic_DNA"/>
</dbReference>
<evidence type="ECO:0000313" key="2">
    <source>
        <dbReference type="Proteomes" id="UP000033869"/>
    </source>
</evidence>
<evidence type="ECO:0000313" key="1">
    <source>
        <dbReference type="EMBL" id="KKS09473.1"/>
    </source>
</evidence>